<gene>
    <name evidence="2" type="ORF">BHQ10_001395</name>
</gene>
<dbReference type="InterPro" id="IPR048263">
    <property type="entry name" value="Arb2"/>
</dbReference>
<dbReference type="Proteomes" id="UP000249363">
    <property type="component" value="Unassembled WGS sequence"/>
</dbReference>
<reference evidence="2 3" key="1">
    <citation type="journal article" date="2017" name="Biotechnol. Biofuels">
        <title>Differential beta-glucosidase expression as a function of carbon source availability in Talaromyces amestolkiae: a genomic and proteomic approach.</title>
        <authorList>
            <person name="de Eugenio L.I."/>
            <person name="Mendez-Liter J.A."/>
            <person name="Nieto-Dominguez M."/>
            <person name="Alonso L."/>
            <person name="Gil-Munoz J."/>
            <person name="Barriuso J."/>
            <person name="Prieto A."/>
            <person name="Martinez M.J."/>
        </authorList>
    </citation>
    <scope>NUCLEOTIDE SEQUENCE [LARGE SCALE GENOMIC DNA]</scope>
    <source>
        <strain evidence="2 3">CIB</strain>
    </source>
</reference>
<comment type="caution">
    <text evidence="2">The sequence shown here is derived from an EMBL/GenBank/DDBJ whole genome shotgun (WGS) entry which is preliminary data.</text>
</comment>
<accession>A0A364KPB6</accession>
<dbReference type="RefSeq" id="XP_040729900.1">
    <property type="nucleotide sequence ID" value="XM_040873426.1"/>
</dbReference>
<feature type="domain" description="Arb2" evidence="1">
    <location>
        <begin position="15"/>
        <end position="304"/>
    </location>
</feature>
<dbReference type="STRING" id="1196081.A0A364KPB6"/>
<dbReference type="AlphaFoldDB" id="A0A364KPB6"/>
<evidence type="ECO:0000313" key="2">
    <source>
        <dbReference type="EMBL" id="RAO65383.1"/>
    </source>
</evidence>
<dbReference type="EMBL" id="MIKG01000002">
    <property type="protein sequence ID" value="RAO65383.1"/>
    <property type="molecule type" value="Genomic_DNA"/>
</dbReference>
<name>A0A364KPB6_TALAM</name>
<dbReference type="GO" id="GO:0005634">
    <property type="term" value="C:nucleus"/>
    <property type="evidence" value="ECO:0007669"/>
    <property type="project" value="TreeGrafter"/>
</dbReference>
<dbReference type="GeneID" id="63790612"/>
<dbReference type="GO" id="GO:0035197">
    <property type="term" value="F:siRNA binding"/>
    <property type="evidence" value="ECO:0007669"/>
    <property type="project" value="TreeGrafter"/>
</dbReference>
<proteinExistence type="predicted"/>
<dbReference type="GO" id="GO:0031048">
    <property type="term" value="P:regulatory ncRNA-mediated heterochromatin formation"/>
    <property type="evidence" value="ECO:0007669"/>
    <property type="project" value="TreeGrafter"/>
</dbReference>
<protein>
    <recommendedName>
        <fullName evidence="1">Arb2 domain-containing protein</fullName>
    </recommendedName>
</protein>
<dbReference type="InterPro" id="IPR053858">
    <property type="entry name" value="Arb2_dom"/>
</dbReference>
<dbReference type="OrthoDB" id="421951at2759"/>
<evidence type="ECO:0000259" key="1">
    <source>
        <dbReference type="Pfam" id="PF22749"/>
    </source>
</evidence>
<dbReference type="Pfam" id="PF22749">
    <property type="entry name" value="Arb2"/>
    <property type="match status" value="1"/>
</dbReference>
<dbReference type="PANTHER" id="PTHR21357:SF4">
    <property type="entry name" value="FAM172 FAMILY PROTEIN HOMOLOG CG10038"/>
    <property type="match status" value="1"/>
</dbReference>
<dbReference type="PANTHER" id="PTHR21357">
    <property type="entry name" value="FAM172 FAMILY PROTEIN HOMOLOG CG10038"/>
    <property type="match status" value="1"/>
</dbReference>
<keyword evidence="3" id="KW-1185">Reference proteome</keyword>
<evidence type="ECO:0000313" key="3">
    <source>
        <dbReference type="Proteomes" id="UP000249363"/>
    </source>
</evidence>
<sequence length="392" mass="44464">MLVYKKRDIPPDPVYPVDLERLGFFVNDEDKIRQIASPDEGFKFKVNANERWNTVRRNAYHECIRHIVISRLEEVGLATLRLPLNSQPSDKHVPILVSSNLRTATRITLILGSLDQELGVWTWRSIAERGINAGSMVEITREILKSKADSNTALIIANLGQLVYHCGSEQAMSQRTWFALPVETAAHPPPRQTWRNIIPRNGNWREHVKCIFEDLLDPESGMVNPEAKIDIIGVEEGGSGAVEYLAENWALWKTSISGICFSRPQHQKHNLTLDSADDTVPEVGSFAHFISTRSRAYVLSDKPLEWPVPGTLEYGCNTYSGNEPLNHEDVIVSAWQSMLQWLDKIYADPSYEEVQFVIEETVEDDEGWEKWRKGDVDAVDNMRKLAVVDADS</sequence>
<organism evidence="2 3">
    <name type="scientific">Talaromyces amestolkiae</name>
    <dbReference type="NCBI Taxonomy" id="1196081"/>
    <lineage>
        <taxon>Eukaryota</taxon>
        <taxon>Fungi</taxon>
        <taxon>Dikarya</taxon>
        <taxon>Ascomycota</taxon>
        <taxon>Pezizomycotina</taxon>
        <taxon>Eurotiomycetes</taxon>
        <taxon>Eurotiomycetidae</taxon>
        <taxon>Eurotiales</taxon>
        <taxon>Trichocomaceae</taxon>
        <taxon>Talaromyces</taxon>
        <taxon>Talaromyces sect. Talaromyces</taxon>
    </lineage>
</organism>